<evidence type="ECO:0000256" key="3">
    <source>
        <dbReference type="ARBA" id="ARBA00023242"/>
    </source>
</evidence>
<keyword evidence="3" id="KW-0539">Nucleus</keyword>
<dbReference type="STRING" id="312017.I7MF82"/>
<dbReference type="HOGENOM" id="CLU_551543_0_0_1"/>
<dbReference type="AlphaFoldDB" id="I7MF82"/>
<dbReference type="Proteomes" id="UP000009168">
    <property type="component" value="Unassembled WGS sequence"/>
</dbReference>
<organism evidence="7 8">
    <name type="scientific">Tetrahymena thermophila (strain SB210)</name>
    <dbReference type="NCBI Taxonomy" id="312017"/>
    <lineage>
        <taxon>Eukaryota</taxon>
        <taxon>Sar</taxon>
        <taxon>Alveolata</taxon>
        <taxon>Ciliophora</taxon>
        <taxon>Intramacronucleata</taxon>
        <taxon>Oligohymenophorea</taxon>
        <taxon>Hymenostomatida</taxon>
        <taxon>Tetrahymenina</taxon>
        <taxon>Tetrahymenidae</taxon>
        <taxon>Tetrahymena</taxon>
    </lineage>
</organism>
<feature type="compositionally biased region" description="Basic and acidic residues" evidence="5">
    <location>
        <begin position="7"/>
        <end position="24"/>
    </location>
</feature>
<feature type="domain" description="CRC" evidence="6">
    <location>
        <begin position="252"/>
        <end position="375"/>
    </location>
</feature>
<dbReference type="SMART" id="SM01114">
    <property type="entry name" value="CXC"/>
    <property type="match status" value="2"/>
</dbReference>
<dbReference type="GO" id="GO:0006355">
    <property type="term" value="P:regulation of DNA-templated transcription"/>
    <property type="evidence" value="ECO:0007669"/>
    <property type="project" value="TreeGrafter"/>
</dbReference>
<proteinExistence type="inferred from homology"/>
<feature type="compositionally biased region" description="Polar residues" evidence="5">
    <location>
        <begin position="227"/>
        <end position="239"/>
    </location>
</feature>
<feature type="compositionally biased region" description="Polar residues" evidence="5">
    <location>
        <begin position="400"/>
        <end position="423"/>
    </location>
</feature>
<evidence type="ECO:0000256" key="2">
    <source>
        <dbReference type="ARBA" id="ARBA00007267"/>
    </source>
</evidence>
<dbReference type="PROSITE" id="PS51634">
    <property type="entry name" value="CRC"/>
    <property type="match status" value="1"/>
</dbReference>
<feature type="region of interest" description="Disordered" evidence="5">
    <location>
        <begin position="227"/>
        <end position="246"/>
    </location>
</feature>
<keyword evidence="4" id="KW-0175">Coiled coil</keyword>
<dbReference type="PANTHER" id="PTHR12446">
    <property type="entry name" value="TESMIN/TSO1-RELATED"/>
    <property type="match status" value="1"/>
</dbReference>
<dbReference type="InterPro" id="IPR005172">
    <property type="entry name" value="CRC"/>
</dbReference>
<sequence>MSANENQDQKAKQEQVPQGEEKVNSDPTNNINNNNNQESLTISKLFADSPAGKKSDLFHGGQSGNSMGFYSYVRENLHLTPQNLNNSINTNDIKLNRPPMLSIWSDNDFMKNKTYNVLDALLQSVGQDFSELTTRSGINGVNQFHNPLDQFGLTNSLLVDPLGQNNSANFDIFNRFKDSTNLLNSSIIQHEYQRQIKEKLEEQQKINEEKQLQEKLKQEKLIAQKQNGSNEGTECQNGENDSDNINDSEQKAREGCRCKNSKCLKLYCECFAKGAYCRDICKCLQCSNTEECENEIKEARKVTLTRNPDAFTSKLEVVGTIVQDEDIEANRGMLGYKKGCKCKRTYCKKKYCECYNAGVKCSYLCICENCHNQEDDPSKEKDNAAEQQVHKNPNHAGGVANTNQACTSNNSNSTQDGKVTSDQSLEYNVQQYSTAKKKIKTNQYDEPDNYENHQLSTDEKINFQFTPNFSHNNKTIDPSSIQIKGIQYTDYNYNS</sequence>
<dbReference type="GeneID" id="7822991"/>
<dbReference type="Pfam" id="PF03638">
    <property type="entry name" value="TCR"/>
    <property type="match status" value="2"/>
</dbReference>
<dbReference type="OrthoDB" id="6283463at2759"/>
<evidence type="ECO:0000256" key="5">
    <source>
        <dbReference type="SAM" id="MobiDB-lite"/>
    </source>
</evidence>
<accession>I7MF82</accession>
<evidence type="ECO:0000259" key="6">
    <source>
        <dbReference type="PROSITE" id="PS51634"/>
    </source>
</evidence>
<evidence type="ECO:0000313" key="8">
    <source>
        <dbReference type="Proteomes" id="UP000009168"/>
    </source>
</evidence>
<feature type="region of interest" description="Disordered" evidence="5">
    <location>
        <begin position="1"/>
        <end position="36"/>
    </location>
</feature>
<feature type="region of interest" description="Disordered" evidence="5">
    <location>
        <begin position="378"/>
        <end position="423"/>
    </location>
</feature>
<gene>
    <name evidence="7" type="ORF">TTHERM_00136410</name>
</gene>
<feature type="coiled-coil region" evidence="4">
    <location>
        <begin position="189"/>
        <end position="226"/>
    </location>
</feature>
<dbReference type="InterPro" id="IPR033467">
    <property type="entry name" value="Tesmin/TSO1-like_CXC"/>
</dbReference>
<dbReference type="EMBL" id="GG662639">
    <property type="protein sequence ID" value="EAR99477.1"/>
    <property type="molecule type" value="Genomic_DNA"/>
</dbReference>
<name>I7MF82_TETTS</name>
<reference evidence="8" key="1">
    <citation type="journal article" date="2006" name="PLoS Biol.">
        <title>Macronuclear genome sequence of the ciliate Tetrahymena thermophila, a model eukaryote.</title>
        <authorList>
            <person name="Eisen J.A."/>
            <person name="Coyne R.S."/>
            <person name="Wu M."/>
            <person name="Wu D."/>
            <person name="Thiagarajan M."/>
            <person name="Wortman J.R."/>
            <person name="Badger J.H."/>
            <person name="Ren Q."/>
            <person name="Amedeo P."/>
            <person name="Jones K.M."/>
            <person name="Tallon L.J."/>
            <person name="Delcher A.L."/>
            <person name="Salzberg S.L."/>
            <person name="Silva J.C."/>
            <person name="Haas B.J."/>
            <person name="Majoros W.H."/>
            <person name="Farzad M."/>
            <person name="Carlton J.M."/>
            <person name="Smith R.K. Jr."/>
            <person name="Garg J."/>
            <person name="Pearlman R.E."/>
            <person name="Karrer K.M."/>
            <person name="Sun L."/>
            <person name="Manning G."/>
            <person name="Elde N.C."/>
            <person name="Turkewitz A.P."/>
            <person name="Asai D.J."/>
            <person name="Wilkes D.E."/>
            <person name="Wang Y."/>
            <person name="Cai H."/>
            <person name="Collins K."/>
            <person name="Stewart B.A."/>
            <person name="Lee S.R."/>
            <person name="Wilamowska K."/>
            <person name="Weinberg Z."/>
            <person name="Ruzzo W.L."/>
            <person name="Wloga D."/>
            <person name="Gaertig J."/>
            <person name="Frankel J."/>
            <person name="Tsao C.-C."/>
            <person name="Gorovsky M.A."/>
            <person name="Keeling P.J."/>
            <person name="Waller R.F."/>
            <person name="Patron N.J."/>
            <person name="Cherry J.M."/>
            <person name="Stover N.A."/>
            <person name="Krieger C.J."/>
            <person name="del Toro C."/>
            <person name="Ryder H.F."/>
            <person name="Williamson S.C."/>
            <person name="Barbeau R.A."/>
            <person name="Hamilton E.P."/>
            <person name="Orias E."/>
        </authorList>
    </citation>
    <scope>NUCLEOTIDE SEQUENCE [LARGE SCALE GENOMIC DNA]</scope>
    <source>
        <strain evidence="8">SB210</strain>
    </source>
</reference>
<keyword evidence="8" id="KW-1185">Reference proteome</keyword>
<dbReference type="eggNOG" id="KOG1171">
    <property type="taxonomic scope" value="Eukaryota"/>
</dbReference>
<evidence type="ECO:0000313" key="7">
    <source>
        <dbReference type="EMBL" id="EAR99477.1"/>
    </source>
</evidence>
<protein>
    <submittedName>
        <fullName evidence="7">Tesmin TSO1-like CXC domain protein</fullName>
    </submittedName>
</protein>
<dbReference type="InParanoid" id="I7MF82"/>
<dbReference type="InterPro" id="IPR028307">
    <property type="entry name" value="Lin-54_fam"/>
</dbReference>
<dbReference type="KEGG" id="tet:TTHERM_00136410"/>
<dbReference type="PANTHER" id="PTHR12446:SF34">
    <property type="entry name" value="PROTEIN LIN-54 HOMOLOG"/>
    <property type="match status" value="1"/>
</dbReference>
<dbReference type="RefSeq" id="XP_001019722.1">
    <property type="nucleotide sequence ID" value="XM_001019722.3"/>
</dbReference>
<evidence type="ECO:0000256" key="1">
    <source>
        <dbReference type="ARBA" id="ARBA00004123"/>
    </source>
</evidence>
<comment type="subcellular location">
    <subcellularLocation>
        <location evidence="1">Nucleus</location>
    </subcellularLocation>
</comment>
<evidence type="ECO:0000256" key="4">
    <source>
        <dbReference type="SAM" id="Coils"/>
    </source>
</evidence>
<dbReference type="GO" id="GO:0005634">
    <property type="term" value="C:nucleus"/>
    <property type="evidence" value="ECO:0007669"/>
    <property type="project" value="UniProtKB-SubCell"/>
</dbReference>
<comment type="similarity">
    <text evidence="2">Belongs to the lin-54 family.</text>
</comment>